<protein>
    <submittedName>
        <fullName evidence="1">Uncharacterized protein</fullName>
    </submittedName>
</protein>
<name>A0A7U9J953_GEOTM</name>
<keyword evidence="2" id="KW-1185">Reference proteome</keyword>
<evidence type="ECO:0000313" key="1">
    <source>
        <dbReference type="EMBL" id="ESU71181.1"/>
    </source>
</evidence>
<sequence length="32" mass="3679">MFDPLVGWKGDFFFFGSGEERFPSPLDTLLLL</sequence>
<proteinExistence type="predicted"/>
<dbReference type="AlphaFoldDB" id="A0A7U9J953"/>
<organism evidence="1 2">
    <name type="scientific">Geobacillus thermopakistaniensis (strain MAS1)</name>
    <dbReference type="NCBI Taxonomy" id="1408282"/>
    <lineage>
        <taxon>Bacteria</taxon>
        <taxon>Bacillati</taxon>
        <taxon>Bacillota</taxon>
        <taxon>Bacilli</taxon>
        <taxon>Bacillales</taxon>
        <taxon>Anoxybacillaceae</taxon>
        <taxon>Geobacillus</taxon>
    </lineage>
</organism>
<dbReference type="EMBL" id="AYSF01000078">
    <property type="protein sequence ID" value="ESU71181.1"/>
    <property type="molecule type" value="Genomic_DNA"/>
</dbReference>
<dbReference type="Proteomes" id="UP000018339">
    <property type="component" value="Unassembled WGS sequence"/>
</dbReference>
<reference evidence="1 2" key="1">
    <citation type="journal article" date="2014" name="Genome Announc.">
        <title>Draft Genome Sequence of Geobacillus thermopakistaniensis Strain MAS1.</title>
        <authorList>
            <person name="Siddiqui M.A."/>
            <person name="Rashid N."/>
            <person name="Ayyampalayam S."/>
            <person name="Whitman W.B."/>
        </authorList>
    </citation>
    <scope>NUCLEOTIDE SEQUENCE [LARGE SCALE GENOMIC DNA]</scope>
    <source>
        <strain evidence="1 2">MAS1</strain>
    </source>
</reference>
<gene>
    <name evidence="1" type="ORF">T260_15205</name>
</gene>
<comment type="caution">
    <text evidence="1">The sequence shown here is derived from an EMBL/GenBank/DDBJ whole genome shotgun (WGS) entry which is preliminary data.</text>
</comment>
<evidence type="ECO:0000313" key="2">
    <source>
        <dbReference type="Proteomes" id="UP000018339"/>
    </source>
</evidence>
<accession>A0A7U9J953</accession>